<keyword evidence="3" id="KW-1003">Cell membrane</keyword>
<dbReference type="Pfam" id="PF04239">
    <property type="entry name" value="DUF421"/>
    <property type="match status" value="1"/>
</dbReference>
<reference evidence="10 12" key="3">
    <citation type="submission" date="2020-11" db="EMBL/GenBank/DDBJ databases">
        <title>Closed and high quality bacterial genomes of the OMM12 community.</title>
        <authorList>
            <person name="Marbouty M."/>
            <person name="Lamy-Besnier Q."/>
            <person name="Debarbieux L."/>
            <person name="Koszul R."/>
        </authorList>
    </citation>
    <scope>NUCLEOTIDE SEQUENCE [LARGE SCALE GENOMIC DNA]</scope>
    <source>
        <strain evidence="10 12">KB18</strain>
    </source>
</reference>
<feature type="transmembrane region" description="Helical" evidence="7">
    <location>
        <begin position="6"/>
        <end position="23"/>
    </location>
</feature>
<dbReference type="EMBL" id="CP021422">
    <property type="protein sequence ID" value="ASB40835.1"/>
    <property type="molecule type" value="Genomic_DNA"/>
</dbReference>
<evidence type="ECO:0000313" key="11">
    <source>
        <dbReference type="Proteomes" id="UP000196710"/>
    </source>
</evidence>
<protein>
    <submittedName>
        <fullName evidence="10">DUF421 domain-containing protein</fullName>
    </submittedName>
</protein>
<reference evidence="11" key="2">
    <citation type="submission" date="2017-05" db="EMBL/GenBank/DDBJ databases">
        <title>Improved OligoMM genomes.</title>
        <authorList>
            <person name="Garzetti D."/>
        </authorList>
    </citation>
    <scope>NUCLEOTIDE SEQUENCE [LARGE SCALE GENOMIC DNA]</scope>
    <source>
        <strain evidence="11">KB18</strain>
    </source>
</reference>
<accession>A0A1Z2XQW3</accession>
<organism evidence="10 12">
    <name type="scientific">Acutalibacter muris</name>
    <dbReference type="NCBI Taxonomy" id="1796620"/>
    <lineage>
        <taxon>Bacteria</taxon>
        <taxon>Bacillati</taxon>
        <taxon>Bacillota</taxon>
        <taxon>Clostridia</taxon>
        <taxon>Eubacteriales</taxon>
        <taxon>Acutalibacteraceae</taxon>
        <taxon>Acutalibacter</taxon>
    </lineage>
</organism>
<evidence type="ECO:0000256" key="3">
    <source>
        <dbReference type="ARBA" id="ARBA00022475"/>
    </source>
</evidence>
<dbReference type="Gene3D" id="3.30.240.20">
    <property type="entry name" value="bsu07140 like domains"/>
    <property type="match status" value="2"/>
</dbReference>
<evidence type="ECO:0000256" key="4">
    <source>
        <dbReference type="ARBA" id="ARBA00022692"/>
    </source>
</evidence>
<dbReference type="Proteomes" id="UP000196710">
    <property type="component" value="Chromosome"/>
</dbReference>
<keyword evidence="6 7" id="KW-0472">Membrane</keyword>
<dbReference type="InterPro" id="IPR007353">
    <property type="entry name" value="DUF421"/>
</dbReference>
<dbReference type="KEGG" id="amur:ADH66_09325"/>
<comment type="similarity">
    <text evidence="2">Belongs to the UPF0702 family.</text>
</comment>
<gene>
    <name evidence="9" type="ORF">ADH66_09325</name>
    <name evidence="10" type="ORF">I5Q82_19365</name>
</gene>
<dbReference type="EMBL" id="CP065321">
    <property type="protein sequence ID" value="QQR30119.1"/>
    <property type="molecule type" value="Genomic_DNA"/>
</dbReference>
<dbReference type="GO" id="GO:0005886">
    <property type="term" value="C:plasma membrane"/>
    <property type="evidence" value="ECO:0007669"/>
    <property type="project" value="UniProtKB-SubCell"/>
</dbReference>
<evidence type="ECO:0000313" key="9">
    <source>
        <dbReference type="EMBL" id="ASB40835.1"/>
    </source>
</evidence>
<keyword evidence="11" id="KW-1185">Reference proteome</keyword>
<evidence type="ECO:0000313" key="12">
    <source>
        <dbReference type="Proteomes" id="UP000596035"/>
    </source>
</evidence>
<evidence type="ECO:0000256" key="1">
    <source>
        <dbReference type="ARBA" id="ARBA00004651"/>
    </source>
</evidence>
<keyword evidence="5 7" id="KW-1133">Transmembrane helix</keyword>
<feature type="transmembrane region" description="Helical" evidence="7">
    <location>
        <begin position="57"/>
        <end position="78"/>
    </location>
</feature>
<dbReference type="RefSeq" id="WP_066541433.1">
    <property type="nucleotide sequence ID" value="NZ_CAJTCQ010000003.1"/>
</dbReference>
<dbReference type="InterPro" id="IPR023090">
    <property type="entry name" value="UPF0702_alpha/beta_dom_sf"/>
</dbReference>
<reference evidence="9" key="1">
    <citation type="journal article" date="2017" name="Genome Announc.">
        <title>High-Quality Whole-Genome Sequences of the Oligo-Mouse-Microbiota Bacterial Community.</title>
        <authorList>
            <person name="Garzetti D."/>
            <person name="Brugiroux S."/>
            <person name="Bunk B."/>
            <person name="Pukall R."/>
            <person name="McCoy K.D."/>
            <person name="Macpherson A.J."/>
            <person name="Stecher B."/>
        </authorList>
    </citation>
    <scope>NUCLEOTIDE SEQUENCE</scope>
    <source>
        <strain evidence="9">KB18</strain>
    </source>
</reference>
<evidence type="ECO:0000256" key="5">
    <source>
        <dbReference type="ARBA" id="ARBA00022989"/>
    </source>
</evidence>
<evidence type="ECO:0000256" key="6">
    <source>
        <dbReference type="ARBA" id="ARBA00023136"/>
    </source>
</evidence>
<dbReference type="PANTHER" id="PTHR34582">
    <property type="entry name" value="UPF0702 TRANSMEMBRANE PROTEIN YCAP"/>
    <property type="match status" value="1"/>
</dbReference>
<feature type="domain" description="YetF C-terminal" evidence="8">
    <location>
        <begin position="79"/>
        <end position="209"/>
    </location>
</feature>
<evidence type="ECO:0000256" key="2">
    <source>
        <dbReference type="ARBA" id="ARBA00006448"/>
    </source>
</evidence>
<comment type="subcellular location">
    <subcellularLocation>
        <location evidence="1">Cell membrane</location>
        <topology evidence="1">Multi-pass membrane protein</topology>
    </subcellularLocation>
</comment>
<sequence>MLISLVRTVVMYVAILISVRLMGKRQISQLQTSELVVTLLISELAVMPIQQHDDPLWNGLIPMLVLVVCEIVVSLLMLKCGKFRQAVCGNPMIVIQNGRVLQDQMRRLRMSTEDLFEELRQAGAFALEEVAYAIVETNGELSVLKKSAADSLTPKQAGVNVPEEALEVVVISDGRISQHSLKLCGKDPHWLREQLKCQGTELSEVFIMTARTDGKQLIIKKQPKGG</sequence>
<keyword evidence="4 7" id="KW-0812">Transmembrane</keyword>
<dbReference type="Proteomes" id="UP000596035">
    <property type="component" value="Chromosome"/>
</dbReference>
<evidence type="ECO:0000259" key="8">
    <source>
        <dbReference type="Pfam" id="PF04239"/>
    </source>
</evidence>
<dbReference type="AlphaFoldDB" id="A0A1Z2XQW3"/>
<evidence type="ECO:0000256" key="7">
    <source>
        <dbReference type="SAM" id="Phobius"/>
    </source>
</evidence>
<evidence type="ECO:0000313" key="10">
    <source>
        <dbReference type="EMBL" id="QQR30119.1"/>
    </source>
</evidence>
<name>A0A1Z2XQW3_9FIRM</name>
<proteinExistence type="inferred from homology"/>
<dbReference type="PANTHER" id="PTHR34582:SF6">
    <property type="entry name" value="UPF0702 TRANSMEMBRANE PROTEIN YCAP"/>
    <property type="match status" value="1"/>
</dbReference>